<keyword evidence="1" id="KW-0732">Signal</keyword>
<feature type="signal peptide" evidence="1">
    <location>
        <begin position="1"/>
        <end position="19"/>
    </location>
</feature>
<accession>A0A8H7W8S0</accession>
<comment type="caution">
    <text evidence="2">The sequence shown here is derived from an EMBL/GenBank/DDBJ whole genome shotgun (WGS) entry which is preliminary data.</text>
</comment>
<dbReference type="AlphaFoldDB" id="A0A8H7W8S0"/>
<feature type="chain" id="PRO_5034889770" evidence="1">
    <location>
        <begin position="20"/>
        <end position="157"/>
    </location>
</feature>
<protein>
    <submittedName>
        <fullName evidence="2">Uncharacterized protein</fullName>
    </submittedName>
</protein>
<organism evidence="2 3">
    <name type="scientific">Cadophora malorum</name>
    <dbReference type="NCBI Taxonomy" id="108018"/>
    <lineage>
        <taxon>Eukaryota</taxon>
        <taxon>Fungi</taxon>
        <taxon>Dikarya</taxon>
        <taxon>Ascomycota</taxon>
        <taxon>Pezizomycotina</taxon>
        <taxon>Leotiomycetes</taxon>
        <taxon>Helotiales</taxon>
        <taxon>Ploettnerulaceae</taxon>
        <taxon>Cadophora</taxon>
    </lineage>
</organism>
<evidence type="ECO:0000313" key="3">
    <source>
        <dbReference type="Proteomes" id="UP000664132"/>
    </source>
</evidence>
<keyword evidence="3" id="KW-1185">Reference proteome</keyword>
<proteinExistence type="predicted"/>
<reference evidence="2" key="1">
    <citation type="submission" date="2021-02" db="EMBL/GenBank/DDBJ databases">
        <title>Genome sequence Cadophora malorum strain M34.</title>
        <authorList>
            <person name="Stefanovic E."/>
            <person name="Vu D."/>
            <person name="Scully C."/>
            <person name="Dijksterhuis J."/>
            <person name="Roader J."/>
            <person name="Houbraken J."/>
        </authorList>
    </citation>
    <scope>NUCLEOTIDE SEQUENCE</scope>
    <source>
        <strain evidence="2">M34</strain>
    </source>
</reference>
<dbReference type="Proteomes" id="UP000664132">
    <property type="component" value="Unassembled WGS sequence"/>
</dbReference>
<name>A0A8H7W8S0_9HELO</name>
<dbReference type="OrthoDB" id="3540146at2759"/>
<gene>
    <name evidence="2" type="ORF">IFR04_007376</name>
</gene>
<dbReference type="EMBL" id="JAFJYH010000104">
    <property type="protein sequence ID" value="KAG4419502.1"/>
    <property type="molecule type" value="Genomic_DNA"/>
</dbReference>
<sequence>MFPQRILAVLSLAATSVSAIDLRFFNQNNCRRDYWVACNNYNPTVCCYTPNEDYTVSAGFFAIPTQWSIVMQWWDQTGCSSGPLKATSLNYGNDHYCLGAPVSGQHWVRGLSYYFNGRKREVEAGTTGGCQRANVLHLEDGSEYDLSNLGNTSYIEV</sequence>
<evidence type="ECO:0000256" key="1">
    <source>
        <dbReference type="SAM" id="SignalP"/>
    </source>
</evidence>
<evidence type="ECO:0000313" key="2">
    <source>
        <dbReference type="EMBL" id="KAG4419502.1"/>
    </source>
</evidence>